<dbReference type="PANTHER" id="PTHR43611">
    <property type="entry name" value="ALPHA-D-GLUCOSE 1-PHOSPHATE PHOSPHATASE"/>
    <property type="match status" value="1"/>
</dbReference>
<dbReference type="EMBL" id="PFPK01000026">
    <property type="protein sequence ID" value="PIZ94874.1"/>
    <property type="molecule type" value="Genomic_DNA"/>
</dbReference>
<accession>A0A2M7V7Y2</accession>
<sequence>MKIKAIIFDMNGVFIKDSGPLSKRIEKDFKIGADEIYPLIKTALKQVRVPEANSRPIWQPVLERLKMTYEDFFKYWFGGESLNEELLQYTKELRQQGYRIIILSNNFPERTNNYRQLYPELFREIDEQYFSWETGNIKPNPESYTQIIEKHDYLPNEYLYFDDSEENLASAQKLGINVRLYQNLQDTKNFISTLQNV</sequence>
<protein>
    <recommendedName>
        <fullName evidence="3">HAD family phosphatase</fullName>
    </recommendedName>
</protein>
<gene>
    <name evidence="1" type="ORF">COX81_02320</name>
</gene>
<evidence type="ECO:0008006" key="3">
    <source>
        <dbReference type="Google" id="ProtNLM"/>
    </source>
</evidence>
<comment type="caution">
    <text evidence="1">The sequence shown here is derived from an EMBL/GenBank/DDBJ whole genome shotgun (WGS) entry which is preliminary data.</text>
</comment>
<dbReference type="InterPro" id="IPR036412">
    <property type="entry name" value="HAD-like_sf"/>
</dbReference>
<dbReference type="Proteomes" id="UP000228568">
    <property type="component" value="Unassembled WGS sequence"/>
</dbReference>
<reference evidence="2" key="1">
    <citation type="submission" date="2017-09" db="EMBL/GenBank/DDBJ databases">
        <title>Depth-based differentiation of microbial function through sediment-hosted aquifers and enrichment of novel symbionts in the deep terrestrial subsurface.</title>
        <authorList>
            <person name="Probst A.J."/>
            <person name="Ladd B."/>
            <person name="Jarett J.K."/>
            <person name="Geller-Mcgrath D.E."/>
            <person name="Sieber C.M.K."/>
            <person name="Emerson J.B."/>
            <person name="Anantharaman K."/>
            <person name="Thomas B.C."/>
            <person name="Malmstrom R."/>
            <person name="Stieglmeier M."/>
            <person name="Klingl A."/>
            <person name="Woyke T."/>
            <person name="Ryan C.M."/>
            <person name="Banfield J.F."/>
        </authorList>
    </citation>
    <scope>NUCLEOTIDE SEQUENCE [LARGE SCALE GENOMIC DNA]</scope>
</reference>
<dbReference type="SFLD" id="SFLDG01129">
    <property type="entry name" value="C1.5:_HAD__Beta-PGM__Phosphata"/>
    <property type="match status" value="1"/>
</dbReference>
<organism evidence="1 2">
    <name type="scientific">Candidatus Magasanikbacteria bacterium CG_4_10_14_0_2_um_filter_37_12</name>
    <dbReference type="NCBI Taxonomy" id="1974637"/>
    <lineage>
        <taxon>Bacteria</taxon>
        <taxon>Candidatus Magasanikiibacteriota</taxon>
    </lineage>
</organism>
<dbReference type="Pfam" id="PF00702">
    <property type="entry name" value="Hydrolase"/>
    <property type="match status" value="1"/>
</dbReference>
<name>A0A2M7V7Y2_9BACT</name>
<dbReference type="SFLD" id="SFLDS00003">
    <property type="entry name" value="Haloacid_Dehalogenase"/>
    <property type="match status" value="1"/>
</dbReference>
<dbReference type="PRINTS" id="PR00413">
    <property type="entry name" value="HADHALOGNASE"/>
</dbReference>
<dbReference type="PANTHER" id="PTHR43611:SF3">
    <property type="entry name" value="FLAVIN MONONUCLEOTIDE HYDROLASE 1, CHLOROPLATIC"/>
    <property type="match status" value="1"/>
</dbReference>
<evidence type="ECO:0000313" key="2">
    <source>
        <dbReference type="Proteomes" id="UP000228568"/>
    </source>
</evidence>
<dbReference type="Gene3D" id="3.40.50.1000">
    <property type="entry name" value="HAD superfamily/HAD-like"/>
    <property type="match status" value="1"/>
</dbReference>
<dbReference type="AlphaFoldDB" id="A0A2M7V7Y2"/>
<dbReference type="NCBIfam" id="TIGR01509">
    <property type="entry name" value="HAD-SF-IA-v3"/>
    <property type="match status" value="1"/>
</dbReference>
<dbReference type="SUPFAM" id="SSF56784">
    <property type="entry name" value="HAD-like"/>
    <property type="match status" value="1"/>
</dbReference>
<dbReference type="InterPro" id="IPR006439">
    <property type="entry name" value="HAD-SF_hydro_IA"/>
</dbReference>
<dbReference type="InterPro" id="IPR023214">
    <property type="entry name" value="HAD_sf"/>
</dbReference>
<evidence type="ECO:0000313" key="1">
    <source>
        <dbReference type="EMBL" id="PIZ94874.1"/>
    </source>
</evidence>
<proteinExistence type="predicted"/>